<dbReference type="InterPro" id="IPR010280">
    <property type="entry name" value="U5_MeTrfase_fam"/>
</dbReference>
<reference evidence="6 7" key="1">
    <citation type="journal article" date="2018" name="BMC Genomics">
        <title>Genomic comparison of Trypanosoma conorhini and Trypanosoma rangeli to Trypanosoma cruzi strains of high and low virulence.</title>
        <authorList>
            <person name="Bradwell K.R."/>
            <person name="Koparde V.N."/>
            <person name="Matveyev A.V."/>
            <person name="Serrano M.G."/>
            <person name="Alves J.M."/>
            <person name="Parikh H."/>
            <person name="Huang B."/>
            <person name="Lee V."/>
            <person name="Espinosa-Alvarez O."/>
            <person name="Ortiz P.A."/>
            <person name="Costa-Martins A.G."/>
            <person name="Teixeira M.M."/>
            <person name="Buck G.A."/>
        </authorList>
    </citation>
    <scope>NUCLEOTIDE SEQUENCE [LARGE SCALE GENOMIC DNA]</scope>
    <source>
        <strain evidence="6 7">025E</strain>
    </source>
</reference>
<dbReference type="PROSITE" id="PS01231">
    <property type="entry name" value="TRMA_2"/>
    <property type="match status" value="1"/>
</dbReference>
<name>A0A3R7NWA2_9TRYP</name>
<keyword evidence="7" id="KW-1185">Reference proteome</keyword>
<keyword evidence="1 4" id="KW-0489">Methyltransferase</keyword>
<feature type="region of interest" description="Disordered" evidence="5">
    <location>
        <begin position="1"/>
        <end position="21"/>
    </location>
</feature>
<comment type="caution">
    <text evidence="6">The sequence shown here is derived from an EMBL/GenBank/DDBJ whole genome shotgun (WGS) entry which is preliminary data.</text>
</comment>
<dbReference type="OrthoDB" id="10250660at2759"/>
<dbReference type="RefSeq" id="XP_029226608.1">
    <property type="nucleotide sequence ID" value="XM_029373318.1"/>
</dbReference>
<comment type="similarity">
    <text evidence="4">Belongs to the class I-like SAM-binding methyltransferase superfamily. RNA M5U methyltransferase family.</text>
</comment>
<dbReference type="EC" id="2.1.1.-" evidence="6"/>
<dbReference type="AlphaFoldDB" id="A0A3R7NWA2"/>
<evidence type="ECO:0000256" key="5">
    <source>
        <dbReference type="SAM" id="MobiDB-lite"/>
    </source>
</evidence>
<dbReference type="SUPFAM" id="SSF53335">
    <property type="entry name" value="S-adenosyl-L-methionine-dependent methyltransferases"/>
    <property type="match status" value="1"/>
</dbReference>
<dbReference type="EMBL" id="MKKU01000432">
    <property type="protein sequence ID" value="RNF12810.1"/>
    <property type="molecule type" value="Genomic_DNA"/>
</dbReference>
<protein>
    <submittedName>
        <fullName evidence="6">Methyltransferase</fullName>
        <ecNumber evidence="6">2.1.1.-</ecNumber>
    </submittedName>
</protein>
<keyword evidence="2 4" id="KW-0808">Transferase</keyword>
<feature type="region of interest" description="Disordered" evidence="5">
    <location>
        <begin position="114"/>
        <end position="142"/>
    </location>
</feature>
<dbReference type="Pfam" id="PF05958">
    <property type="entry name" value="tRNA_U5-meth_tr"/>
    <property type="match status" value="1"/>
</dbReference>
<dbReference type="PANTHER" id="PTHR45904">
    <property type="entry name" value="TRNA (URACIL-5-)-METHYLTRANSFERASE"/>
    <property type="match status" value="1"/>
</dbReference>
<dbReference type="GO" id="GO:0032259">
    <property type="term" value="P:methylation"/>
    <property type="evidence" value="ECO:0007669"/>
    <property type="project" value="UniProtKB-KW"/>
</dbReference>
<evidence type="ECO:0000256" key="2">
    <source>
        <dbReference type="ARBA" id="ARBA00022679"/>
    </source>
</evidence>
<comment type="caution">
    <text evidence="4">Lacks conserved residue(s) required for the propagation of feature annotation.</text>
</comment>
<gene>
    <name evidence="6" type="ORF">Tco025E_06441</name>
</gene>
<feature type="binding site" evidence="4">
    <location>
        <position position="379"/>
    </location>
    <ligand>
        <name>S-adenosyl-L-methionine</name>
        <dbReference type="ChEBI" id="CHEBI:59789"/>
    </ligand>
</feature>
<dbReference type="GO" id="GO:0003723">
    <property type="term" value="F:RNA binding"/>
    <property type="evidence" value="ECO:0007669"/>
    <property type="project" value="TreeGrafter"/>
</dbReference>
<dbReference type="PROSITE" id="PS51687">
    <property type="entry name" value="SAM_MT_RNA_M5U"/>
    <property type="match status" value="1"/>
</dbReference>
<dbReference type="Gene3D" id="2.40.50.1070">
    <property type="match status" value="1"/>
</dbReference>
<evidence type="ECO:0000256" key="3">
    <source>
        <dbReference type="ARBA" id="ARBA00022691"/>
    </source>
</evidence>
<dbReference type="InterPro" id="IPR030391">
    <property type="entry name" value="MeTrfase_TrmA_CS"/>
</dbReference>
<feature type="binding site" evidence="4">
    <location>
        <position position="481"/>
    </location>
    <ligand>
        <name>S-adenosyl-L-methionine</name>
        <dbReference type="ChEBI" id="CHEBI:59789"/>
    </ligand>
</feature>
<evidence type="ECO:0000256" key="1">
    <source>
        <dbReference type="ARBA" id="ARBA00022603"/>
    </source>
</evidence>
<dbReference type="Gene3D" id="3.40.50.150">
    <property type="entry name" value="Vaccinia Virus protein VP39"/>
    <property type="match status" value="1"/>
</dbReference>
<sequence>MATKSHGGGEEAAGGPGDDVVLREHSNENLLKFDTHDKYSTTSVIKKMISKSLPPPKTNAPPQPLFNGLLRMGKNPNTPLLFMAFQTPEDRVAAAALLRGMQFRGKKQWQEVPVTQRDLHLTHKGNSRKRPRDGESVGQSKVSQWEGCAMEEQLSRKRLHCLQVMKAIAPRGEKHEALFTGIHASPELTGYRNHVQLSFGYTEGGEPSIGFLKGAMLEGTCAIDSALEKDIVTMNPVAKTVAQAVMSVYHAFSSPEKGGLLGFDKVKQHGFWRKLQVRHNVRGEVMVDVELDIDSAEAAVVDEVKAQLTDTLSSEALRRKLSIAFGKDTAAVVSAQYHHGTGISSPPADVPRHVLFGTPTLTESLAGLQFELSPTSFFQVNTPGMELLLREAAKVAALNPTTTLLDLCCGTGTIGLTLAKYVKQVIGIELVESAVRDARRNAERNNITNATFHSGRVEHLLPNIINALPVEDRTDIVAILDPPRAGVTPTVLKWIRGTPNIRRVVYISCEQKALERDCPPLTKPTTKAYRGLPFGVVAGFAVDLFPHTPHVEMVAVLARLEAEAGTAG</sequence>
<proteinExistence type="inferred from homology"/>
<accession>A0A3R7NWA2</accession>
<organism evidence="6 7">
    <name type="scientific">Trypanosoma conorhini</name>
    <dbReference type="NCBI Taxonomy" id="83891"/>
    <lineage>
        <taxon>Eukaryota</taxon>
        <taxon>Discoba</taxon>
        <taxon>Euglenozoa</taxon>
        <taxon>Kinetoplastea</taxon>
        <taxon>Metakinetoplastina</taxon>
        <taxon>Trypanosomatida</taxon>
        <taxon>Trypanosomatidae</taxon>
        <taxon>Trypanosoma</taxon>
    </lineage>
</organism>
<dbReference type="GeneID" id="40320052"/>
<feature type="active site" description="Nucleophile" evidence="4">
    <location>
        <position position="509"/>
    </location>
</feature>
<dbReference type="GO" id="GO:0008173">
    <property type="term" value="F:RNA methyltransferase activity"/>
    <property type="evidence" value="ECO:0007669"/>
    <property type="project" value="InterPro"/>
</dbReference>
<evidence type="ECO:0000313" key="7">
    <source>
        <dbReference type="Proteomes" id="UP000284403"/>
    </source>
</evidence>
<dbReference type="CDD" id="cd02440">
    <property type="entry name" value="AdoMet_MTases"/>
    <property type="match status" value="1"/>
</dbReference>
<keyword evidence="3 4" id="KW-0949">S-adenosyl-L-methionine</keyword>
<evidence type="ECO:0000256" key="4">
    <source>
        <dbReference type="PROSITE-ProRule" id="PRU01024"/>
    </source>
</evidence>
<dbReference type="PANTHER" id="PTHR45904:SF2">
    <property type="entry name" value="TRNA (URACIL-5-)-METHYLTRANSFERASE HOMOLOG A"/>
    <property type="match status" value="1"/>
</dbReference>
<dbReference type="InterPro" id="IPR045850">
    <property type="entry name" value="TRM2_met"/>
</dbReference>
<feature type="compositionally biased region" description="Basic residues" evidence="5">
    <location>
        <begin position="122"/>
        <end position="131"/>
    </location>
</feature>
<dbReference type="Proteomes" id="UP000284403">
    <property type="component" value="Unassembled WGS sequence"/>
</dbReference>
<evidence type="ECO:0000313" key="6">
    <source>
        <dbReference type="EMBL" id="RNF12810.1"/>
    </source>
</evidence>
<dbReference type="InterPro" id="IPR029063">
    <property type="entry name" value="SAM-dependent_MTases_sf"/>
</dbReference>
<feature type="binding site" evidence="4">
    <location>
        <position position="429"/>
    </location>
    <ligand>
        <name>S-adenosyl-L-methionine</name>
        <dbReference type="ChEBI" id="CHEBI:59789"/>
    </ligand>
</feature>
<dbReference type="GO" id="GO:0006396">
    <property type="term" value="P:RNA processing"/>
    <property type="evidence" value="ECO:0007669"/>
    <property type="project" value="InterPro"/>
</dbReference>